<feature type="transmembrane region" description="Helical" evidence="9">
    <location>
        <begin position="242"/>
        <end position="260"/>
    </location>
</feature>
<dbReference type="CDD" id="cd06261">
    <property type="entry name" value="TM_PBP2"/>
    <property type="match status" value="1"/>
</dbReference>
<evidence type="ECO:0000256" key="6">
    <source>
        <dbReference type="ARBA" id="ARBA00022692"/>
    </source>
</evidence>
<feature type="transmembrane region" description="Helical" evidence="9">
    <location>
        <begin position="137"/>
        <end position="157"/>
    </location>
</feature>
<accession>A0A9D2EF54</accession>
<evidence type="ECO:0000256" key="7">
    <source>
        <dbReference type="ARBA" id="ARBA00022989"/>
    </source>
</evidence>
<evidence type="ECO:0000313" key="12">
    <source>
        <dbReference type="Proteomes" id="UP000824037"/>
    </source>
</evidence>
<dbReference type="AlphaFoldDB" id="A0A9D2EF54"/>
<keyword evidence="6 9" id="KW-0812">Transmembrane</keyword>
<name>A0A9D2EF54_9MICO</name>
<dbReference type="Proteomes" id="UP000824037">
    <property type="component" value="Unassembled WGS sequence"/>
</dbReference>
<feature type="domain" description="ABC transmembrane type-1" evidence="10">
    <location>
        <begin position="66"/>
        <end position="260"/>
    </location>
</feature>
<evidence type="ECO:0000256" key="5">
    <source>
        <dbReference type="ARBA" id="ARBA00022597"/>
    </source>
</evidence>
<comment type="subcellular location">
    <subcellularLocation>
        <location evidence="1 9">Cell membrane</location>
        <topology evidence="1 9">Multi-pass membrane protein</topology>
    </subcellularLocation>
</comment>
<dbReference type="InterPro" id="IPR000515">
    <property type="entry name" value="MetI-like"/>
</dbReference>
<evidence type="ECO:0000256" key="4">
    <source>
        <dbReference type="ARBA" id="ARBA00022475"/>
    </source>
</evidence>
<comment type="similarity">
    <text evidence="2">Belongs to the binding-protein-dependent transport system permease family. MalFG subfamily.</text>
</comment>
<keyword evidence="5" id="KW-0762">Sugar transport</keyword>
<dbReference type="Gene3D" id="1.10.3720.10">
    <property type="entry name" value="MetI-like"/>
    <property type="match status" value="1"/>
</dbReference>
<keyword evidence="8 9" id="KW-0472">Membrane</keyword>
<dbReference type="InterPro" id="IPR035906">
    <property type="entry name" value="MetI-like_sf"/>
</dbReference>
<dbReference type="PANTHER" id="PTHR32243:SF50">
    <property type="entry name" value="MALTOSE_MALTODEXTRIN TRANSPORT SYSTEM PERMEASE PROTEIN MALG"/>
    <property type="match status" value="1"/>
</dbReference>
<dbReference type="GO" id="GO:0055085">
    <property type="term" value="P:transmembrane transport"/>
    <property type="evidence" value="ECO:0007669"/>
    <property type="project" value="InterPro"/>
</dbReference>
<evidence type="ECO:0000256" key="2">
    <source>
        <dbReference type="ARBA" id="ARBA00009047"/>
    </source>
</evidence>
<gene>
    <name evidence="11" type="ORF">H9815_10415</name>
</gene>
<evidence type="ECO:0000256" key="3">
    <source>
        <dbReference type="ARBA" id="ARBA00022448"/>
    </source>
</evidence>
<evidence type="ECO:0000313" key="11">
    <source>
        <dbReference type="EMBL" id="HIZ36182.1"/>
    </source>
</evidence>
<evidence type="ECO:0000256" key="9">
    <source>
        <dbReference type="RuleBase" id="RU363032"/>
    </source>
</evidence>
<reference evidence="11" key="1">
    <citation type="journal article" date="2021" name="PeerJ">
        <title>Extensive microbial diversity within the chicken gut microbiome revealed by metagenomics and culture.</title>
        <authorList>
            <person name="Gilroy R."/>
            <person name="Ravi A."/>
            <person name="Getino M."/>
            <person name="Pursley I."/>
            <person name="Horton D.L."/>
            <person name="Alikhan N.F."/>
            <person name="Baker D."/>
            <person name="Gharbi K."/>
            <person name="Hall N."/>
            <person name="Watson M."/>
            <person name="Adriaenssens E.M."/>
            <person name="Foster-Nyarko E."/>
            <person name="Jarju S."/>
            <person name="Secka A."/>
            <person name="Antonio M."/>
            <person name="Oren A."/>
            <person name="Chaudhuri R.R."/>
            <person name="La Ragione R."/>
            <person name="Hildebrand F."/>
            <person name="Pallen M.J."/>
        </authorList>
    </citation>
    <scope>NUCLEOTIDE SEQUENCE</scope>
    <source>
        <strain evidence="11">ChiGjej4B4-7305</strain>
    </source>
</reference>
<feature type="transmembrane region" description="Helical" evidence="9">
    <location>
        <begin position="190"/>
        <end position="213"/>
    </location>
</feature>
<dbReference type="EMBL" id="DXBY01000174">
    <property type="protein sequence ID" value="HIZ36182.1"/>
    <property type="molecule type" value="Genomic_DNA"/>
</dbReference>
<evidence type="ECO:0000259" key="10">
    <source>
        <dbReference type="PROSITE" id="PS50928"/>
    </source>
</evidence>
<feature type="transmembrane region" description="Helical" evidence="9">
    <location>
        <begin position="12"/>
        <end position="30"/>
    </location>
</feature>
<protein>
    <submittedName>
        <fullName evidence="11">Carbohydrate ABC transporter permease</fullName>
    </submittedName>
</protein>
<dbReference type="InterPro" id="IPR050901">
    <property type="entry name" value="BP-dep_ABC_trans_perm"/>
</dbReference>
<keyword evidence="4" id="KW-1003">Cell membrane</keyword>
<reference evidence="11" key="2">
    <citation type="submission" date="2021-04" db="EMBL/GenBank/DDBJ databases">
        <authorList>
            <person name="Gilroy R."/>
        </authorList>
    </citation>
    <scope>NUCLEOTIDE SEQUENCE</scope>
    <source>
        <strain evidence="11">ChiGjej4B4-7305</strain>
    </source>
</reference>
<evidence type="ECO:0000256" key="1">
    <source>
        <dbReference type="ARBA" id="ARBA00004651"/>
    </source>
</evidence>
<dbReference type="PROSITE" id="PS50928">
    <property type="entry name" value="ABC_TM1"/>
    <property type="match status" value="1"/>
</dbReference>
<dbReference type="PANTHER" id="PTHR32243">
    <property type="entry name" value="MALTOSE TRANSPORT SYSTEM PERMEASE-RELATED"/>
    <property type="match status" value="1"/>
</dbReference>
<comment type="caution">
    <text evidence="11">The sequence shown here is derived from an EMBL/GenBank/DDBJ whole genome shotgun (WGS) entry which is preliminary data.</text>
</comment>
<proteinExistence type="inferred from homology"/>
<evidence type="ECO:0000256" key="8">
    <source>
        <dbReference type="ARBA" id="ARBA00023136"/>
    </source>
</evidence>
<feature type="transmembrane region" description="Helical" evidence="9">
    <location>
        <begin position="58"/>
        <end position="85"/>
    </location>
</feature>
<dbReference type="SUPFAM" id="SSF161098">
    <property type="entry name" value="MetI-like"/>
    <property type="match status" value="1"/>
</dbReference>
<organism evidence="11 12">
    <name type="scientific">Candidatus Ruania gallistercoris</name>
    <dbReference type="NCBI Taxonomy" id="2838746"/>
    <lineage>
        <taxon>Bacteria</taxon>
        <taxon>Bacillati</taxon>
        <taxon>Actinomycetota</taxon>
        <taxon>Actinomycetes</taxon>
        <taxon>Micrococcales</taxon>
        <taxon>Ruaniaceae</taxon>
        <taxon>Ruania</taxon>
    </lineage>
</organism>
<sequence length="274" mass="29446">MTTRLKDALPVAFTVLLALLYAIPLLWIVLTTFKSNNQVLQSPNSVIFTPTFETLETIFSAAAASIGISLLVSSLVTVLVLAVAVPAAYALARRVSATWTTVGAIALGAFLVLQMVPQPMAVIPIYGILANWGLVNQIAGLVLADTALFLPFAILLLRPFVLAIPPQLYEAAQIDGATQWRTFRSVVIPLLPNGIATVCSLLFIMTWGEFIYATTLLDPSEMPVSGLLAQQVSMYGTNWNQMMGLALLTSLPLLVVFLIAKRYLVQGLSVGAVK</sequence>
<dbReference type="Pfam" id="PF00528">
    <property type="entry name" value="BPD_transp_1"/>
    <property type="match status" value="1"/>
</dbReference>
<feature type="transmembrane region" description="Helical" evidence="9">
    <location>
        <begin position="97"/>
        <end position="117"/>
    </location>
</feature>
<keyword evidence="7 9" id="KW-1133">Transmembrane helix</keyword>
<dbReference type="GO" id="GO:0005886">
    <property type="term" value="C:plasma membrane"/>
    <property type="evidence" value="ECO:0007669"/>
    <property type="project" value="UniProtKB-SubCell"/>
</dbReference>
<keyword evidence="3 9" id="KW-0813">Transport</keyword>